<dbReference type="InterPro" id="IPR038843">
    <property type="entry name" value="Sed1/Spi1"/>
</dbReference>
<evidence type="ECO:0000256" key="1">
    <source>
        <dbReference type="SAM" id="SignalP"/>
    </source>
</evidence>
<keyword evidence="1" id="KW-0732">Signal</keyword>
<dbReference type="AlphaFoldDB" id="A0A9X0BUP3"/>
<reference evidence="2" key="1">
    <citation type="submission" date="2022-12" db="EMBL/GenBank/DDBJ databases">
        <authorList>
            <person name="Petersen C."/>
        </authorList>
    </citation>
    <scope>NUCLEOTIDE SEQUENCE</scope>
    <source>
        <strain evidence="2">IBT 30728</strain>
    </source>
</reference>
<evidence type="ECO:0008006" key="4">
    <source>
        <dbReference type="Google" id="ProtNLM"/>
    </source>
</evidence>
<gene>
    <name evidence="2" type="ORF">N7539_005372</name>
</gene>
<dbReference type="GO" id="GO:0005199">
    <property type="term" value="F:structural constituent of cell wall"/>
    <property type="evidence" value="ECO:0007669"/>
    <property type="project" value="InterPro"/>
</dbReference>
<dbReference type="GeneID" id="81625223"/>
<dbReference type="Proteomes" id="UP001148312">
    <property type="component" value="Unassembled WGS sequence"/>
</dbReference>
<dbReference type="RefSeq" id="XP_056790168.1">
    <property type="nucleotide sequence ID" value="XM_056934974.1"/>
</dbReference>
<evidence type="ECO:0000313" key="2">
    <source>
        <dbReference type="EMBL" id="KAJ5485384.1"/>
    </source>
</evidence>
<sequence length="171" mass="16452">MRFTVATAVAAMASGAVAALTHAPAPVSSAAPSSSVAVPAGGVVTETLTEYTTWCPEATAITHGGHTYSITTPGYITMTGTFTVTRPVVTQTVTQCHKCTSAAPVPTTPVVVPTSAAAVTSIPLVPSMPSGAAATGAAAPSSPAAFNAGSTNVAGAGVGLAAVFGAVALLL</sequence>
<comment type="caution">
    <text evidence="2">The sequence shown here is derived from an EMBL/GenBank/DDBJ whole genome shotgun (WGS) entry which is preliminary data.</text>
</comment>
<dbReference type="GO" id="GO:0031505">
    <property type="term" value="P:fungal-type cell wall organization"/>
    <property type="evidence" value="ECO:0007669"/>
    <property type="project" value="InterPro"/>
</dbReference>
<accession>A0A9X0BUP3</accession>
<dbReference type="PANTHER" id="PTHR35523">
    <property type="entry name" value="CELL WALL PROTEIN SED1"/>
    <property type="match status" value="1"/>
</dbReference>
<feature type="chain" id="PRO_5040948435" description="Clock-controlled protein 6" evidence="1">
    <location>
        <begin position="19"/>
        <end position="171"/>
    </location>
</feature>
<dbReference type="GO" id="GO:0009277">
    <property type="term" value="C:fungal-type cell wall"/>
    <property type="evidence" value="ECO:0007669"/>
    <property type="project" value="TreeGrafter"/>
</dbReference>
<feature type="signal peptide" evidence="1">
    <location>
        <begin position="1"/>
        <end position="18"/>
    </location>
</feature>
<dbReference type="PANTHER" id="PTHR35523:SF1">
    <property type="entry name" value="CELL WALL PROTEIN SED1"/>
    <property type="match status" value="1"/>
</dbReference>
<keyword evidence="3" id="KW-1185">Reference proteome</keyword>
<dbReference type="EMBL" id="JAPWDQ010000005">
    <property type="protein sequence ID" value="KAJ5485384.1"/>
    <property type="molecule type" value="Genomic_DNA"/>
</dbReference>
<protein>
    <recommendedName>
        <fullName evidence="4">Clock-controlled protein 6</fullName>
    </recommendedName>
</protein>
<proteinExistence type="predicted"/>
<organism evidence="2 3">
    <name type="scientific">Penicillium diatomitis</name>
    <dbReference type="NCBI Taxonomy" id="2819901"/>
    <lineage>
        <taxon>Eukaryota</taxon>
        <taxon>Fungi</taxon>
        <taxon>Dikarya</taxon>
        <taxon>Ascomycota</taxon>
        <taxon>Pezizomycotina</taxon>
        <taxon>Eurotiomycetes</taxon>
        <taxon>Eurotiomycetidae</taxon>
        <taxon>Eurotiales</taxon>
        <taxon>Aspergillaceae</taxon>
        <taxon>Penicillium</taxon>
    </lineage>
</organism>
<name>A0A9X0BUP3_9EURO</name>
<evidence type="ECO:0000313" key="3">
    <source>
        <dbReference type="Proteomes" id="UP001148312"/>
    </source>
</evidence>
<reference evidence="2" key="2">
    <citation type="journal article" date="2023" name="IMA Fungus">
        <title>Comparative genomic study of the Penicillium genus elucidates a diverse pangenome and 15 lateral gene transfer events.</title>
        <authorList>
            <person name="Petersen C."/>
            <person name="Sorensen T."/>
            <person name="Nielsen M.R."/>
            <person name="Sondergaard T.E."/>
            <person name="Sorensen J.L."/>
            <person name="Fitzpatrick D.A."/>
            <person name="Frisvad J.C."/>
            <person name="Nielsen K.L."/>
        </authorList>
    </citation>
    <scope>NUCLEOTIDE SEQUENCE</scope>
    <source>
        <strain evidence="2">IBT 30728</strain>
    </source>
</reference>